<dbReference type="Gene3D" id="2.60.40.1220">
    <property type="match status" value="1"/>
</dbReference>
<dbReference type="NCBIfam" id="TIGR04183">
    <property type="entry name" value="Por_Secre_tail"/>
    <property type="match status" value="1"/>
</dbReference>
<feature type="chain" id="PRO_5037764283" evidence="2">
    <location>
        <begin position="29"/>
        <end position="654"/>
    </location>
</feature>
<accession>A0A948RWY8</accession>
<dbReference type="Gene3D" id="2.60.40.4070">
    <property type="match status" value="1"/>
</dbReference>
<evidence type="ECO:0000256" key="2">
    <source>
        <dbReference type="SAM" id="SignalP"/>
    </source>
</evidence>
<proteinExistence type="predicted"/>
<dbReference type="AlphaFoldDB" id="A0A948RWY8"/>
<evidence type="ECO:0000313" key="4">
    <source>
        <dbReference type="EMBL" id="MBU2690567.1"/>
    </source>
</evidence>
<comment type="caution">
    <text evidence="4">The sequence shown here is derived from an EMBL/GenBank/DDBJ whole genome shotgun (WGS) entry which is preliminary data.</text>
</comment>
<dbReference type="Proteomes" id="UP000777784">
    <property type="component" value="Unassembled WGS sequence"/>
</dbReference>
<keyword evidence="1 2" id="KW-0732">Signal</keyword>
<dbReference type="InterPro" id="IPR026444">
    <property type="entry name" value="Secre_tail"/>
</dbReference>
<organism evidence="4 5">
    <name type="scientific">Eiseniibacteriota bacterium</name>
    <dbReference type="NCBI Taxonomy" id="2212470"/>
    <lineage>
        <taxon>Bacteria</taxon>
        <taxon>Candidatus Eiseniibacteriota</taxon>
    </lineage>
</organism>
<dbReference type="EMBL" id="JAHJDP010000032">
    <property type="protein sequence ID" value="MBU2690567.1"/>
    <property type="molecule type" value="Genomic_DNA"/>
</dbReference>
<dbReference type="InterPro" id="IPR025965">
    <property type="entry name" value="FlgD/Vpr_Ig-like"/>
</dbReference>
<dbReference type="PANTHER" id="PTHR42834:SF1">
    <property type="entry name" value="ENDONUCLEASE_EXONUCLEASE_PHOSPHATASE FAMILY PROTEIN (AFU_ORTHOLOGUE AFUA_3G09210)"/>
    <property type="match status" value="1"/>
</dbReference>
<reference evidence="4" key="1">
    <citation type="submission" date="2021-05" db="EMBL/GenBank/DDBJ databases">
        <title>Energy efficiency and biological interactions define the core microbiome of deep oligotrophic groundwater.</title>
        <authorList>
            <person name="Mehrshad M."/>
            <person name="Lopez-Fernandez M."/>
            <person name="Bell E."/>
            <person name="Bernier-Latmani R."/>
            <person name="Bertilsson S."/>
            <person name="Dopson M."/>
        </authorList>
    </citation>
    <scope>NUCLEOTIDE SEQUENCE</scope>
    <source>
        <strain evidence="4">Modern_marine.mb.64</strain>
    </source>
</reference>
<name>A0A948RWY8_UNCEI</name>
<dbReference type="InterPro" id="IPR014755">
    <property type="entry name" value="Cu-Rt/internalin_Ig-like"/>
</dbReference>
<protein>
    <submittedName>
        <fullName evidence="4">T9SS type A sorting domain-containing protein</fullName>
    </submittedName>
</protein>
<gene>
    <name evidence="4" type="ORF">KJ970_06525</name>
</gene>
<dbReference type="Pfam" id="PF13860">
    <property type="entry name" value="FlgD_ig"/>
    <property type="match status" value="1"/>
</dbReference>
<evidence type="ECO:0000256" key="1">
    <source>
        <dbReference type="ARBA" id="ARBA00022729"/>
    </source>
</evidence>
<sequence length="654" mass="70558">MKRFNGFLFILCAFLLVSFIAAPGTARGDDSIYDIELGVYNVGDPVTVEGVIVTATGFWGINVQEPVADGTWGYKWSGIWVYTGNTHLGNVTRGDIVNVTGVYQEYYELSEIDITLGGGSITVVSSGNTLPAPVDVLISEVNDTGIDAEAYENVLIKVDRNDTSLFSRAPDTYDEWYLSTSATIGAGDSLLMEHISADPDGDFLYETPDSGTELAFSIGTLTYNHNQYKLAPRDCNDNGGICKPSLLSAYSTGPNSLGVQFSVDVEEASANDADNYELLSGLLITSAQRDPNNHKKVHLTTQTQTNAAPEQIIVNAVKSESGGLEMDPDQTYDFLAGITTIYAIQHIDPPYTIDASPLLGSVVTVQATVTAVDGTYYFLQEAPGGAWHNIYSRIAATGAGVRVGDVVQVAGEVREYYGLTQIGFRNGVNHFVNLGGSRDAVVITPVTASEIHYNAWTVGLNEPEPLESALVHLGPAIVDSSLVFDDAIYNEWFLIQEPDTAACHLAFLTGVTIYYTPCVGDEVEMTGVLSYDFSQYRVVPRNDDDITIISGCNIASVDELNGNKLWLSPARPNPFGQISSLGFGLPAKGQVDLAIYGADGRLVRTLFNGTKEAGAHMVQWDGRNDAGHKTPAGLYFIRLQTPQGDRNGKVLIVR</sequence>
<evidence type="ECO:0000259" key="3">
    <source>
        <dbReference type="Pfam" id="PF13860"/>
    </source>
</evidence>
<dbReference type="PANTHER" id="PTHR42834">
    <property type="entry name" value="ENDONUCLEASE/EXONUCLEASE/PHOSPHATASE FAMILY PROTEIN (AFU_ORTHOLOGUE AFUA_3G09210)"/>
    <property type="match status" value="1"/>
</dbReference>
<evidence type="ECO:0000313" key="5">
    <source>
        <dbReference type="Proteomes" id="UP000777784"/>
    </source>
</evidence>
<feature type="domain" description="FlgD/Vpr Ig-like" evidence="3">
    <location>
        <begin position="589"/>
        <end position="641"/>
    </location>
</feature>
<feature type="signal peptide" evidence="2">
    <location>
        <begin position="1"/>
        <end position="28"/>
    </location>
</feature>